<accession>A0AAX2J3L6</accession>
<reference evidence="1 2" key="1">
    <citation type="submission" date="2018-06" db="EMBL/GenBank/DDBJ databases">
        <authorList>
            <consortium name="Pathogen Informatics"/>
            <person name="Doyle S."/>
        </authorList>
    </citation>
    <scope>NUCLEOTIDE SEQUENCE [LARGE SCALE GENOMIC DNA]</scope>
    <source>
        <strain evidence="1 2">NCTC10529</strain>
    </source>
</reference>
<dbReference type="GeneID" id="93262161"/>
<dbReference type="RefSeq" id="WP_003785334.1">
    <property type="nucleotide sequence ID" value="NZ_CP045141.1"/>
</dbReference>
<dbReference type="Proteomes" id="UP000248598">
    <property type="component" value="Chromosome 1"/>
</dbReference>
<name>A0AAX2J3L6_KINKI</name>
<evidence type="ECO:0008006" key="3">
    <source>
        <dbReference type="Google" id="ProtNLM"/>
    </source>
</evidence>
<sequence>MEFKILPYFLFISLILLTGCEDRTYHHVGLEFAKEYKRIYQKTDCEKIWFSQNSEGVSISIFSFCKNSIPFVSQQAYLLHKKYHITIHVEFFKQSREEYVEIFLKPKPTIEFIFR</sequence>
<protein>
    <recommendedName>
        <fullName evidence="3">Lipoprotein</fullName>
    </recommendedName>
</protein>
<organism evidence="1 2">
    <name type="scientific">Kingella kingae</name>
    <dbReference type="NCBI Taxonomy" id="504"/>
    <lineage>
        <taxon>Bacteria</taxon>
        <taxon>Pseudomonadati</taxon>
        <taxon>Pseudomonadota</taxon>
        <taxon>Betaproteobacteria</taxon>
        <taxon>Neisseriales</taxon>
        <taxon>Neisseriaceae</taxon>
        <taxon>Kingella</taxon>
    </lineage>
</organism>
<evidence type="ECO:0000313" key="1">
    <source>
        <dbReference type="EMBL" id="SQH24662.1"/>
    </source>
</evidence>
<dbReference type="PROSITE" id="PS51257">
    <property type="entry name" value="PROKAR_LIPOPROTEIN"/>
    <property type="match status" value="1"/>
</dbReference>
<dbReference type="EMBL" id="LS483426">
    <property type="protein sequence ID" value="SQH24662.1"/>
    <property type="molecule type" value="Genomic_DNA"/>
</dbReference>
<dbReference type="KEGG" id="kki:KKKWG1_1810"/>
<proteinExistence type="predicted"/>
<evidence type="ECO:0000313" key="2">
    <source>
        <dbReference type="Proteomes" id="UP000248598"/>
    </source>
</evidence>
<gene>
    <name evidence="1" type="ORF">NCTC10529_00854</name>
</gene>
<dbReference type="AlphaFoldDB" id="A0AAX2J3L6"/>